<dbReference type="OrthoDB" id="425631at2759"/>
<comment type="caution">
    <text evidence="2">The sequence shown here is derived from an EMBL/GenBank/DDBJ whole genome shotgun (WGS) entry which is preliminary data.</text>
</comment>
<feature type="transmembrane region" description="Helical" evidence="1">
    <location>
        <begin position="163"/>
        <end position="181"/>
    </location>
</feature>
<proteinExistence type="predicted"/>
<feature type="transmembrane region" description="Helical" evidence="1">
    <location>
        <begin position="454"/>
        <end position="472"/>
    </location>
</feature>
<dbReference type="AlphaFoldDB" id="A0A812TTN8"/>
<dbReference type="Proteomes" id="UP000604046">
    <property type="component" value="Unassembled WGS sequence"/>
</dbReference>
<keyword evidence="1" id="KW-0472">Membrane</keyword>
<gene>
    <name evidence="2" type="ORF">SNAT2548_LOCUS30298</name>
</gene>
<protein>
    <submittedName>
        <fullName evidence="2">Uncharacterized protein</fullName>
    </submittedName>
</protein>
<keyword evidence="1" id="KW-0812">Transmembrane</keyword>
<feature type="transmembrane region" description="Helical" evidence="1">
    <location>
        <begin position="322"/>
        <end position="344"/>
    </location>
</feature>
<sequence length="676" mass="74280">MDLDPQSFRDHCLIIVGSGGEADEVLARRRIAAGGRLVHVLTRGLEDERVSICATDRLSSCFFWQPPLGETSSFGKRLGPSFRTYWSKTGSDAVSLGEDQTLQIYGSYDGHLQHLRILDQEDGAEVEISGHVVLNPDLQTARELSVEVVNLELKACGTFSWRYVTISMAILFLWHVVRWAVSMHFEQWAQLGQFPWWRGALVTVNGLVFCTAGLLETWAESLAGERPTWLTNMIGMLLCLVFAAIGTRAHVADYPLSLMGVAGLFIAAPPLVYYLTRARHTQRRLVPCMVWTCAQVLGTIGMSMFQASVVVFYMLLLANDQASAAAVFMPVATAMVETGGVLCTKLMYERLVLTKRPAVPGDMSYIAMPYMLISAHAFAEAARLISVFAGAVTSGRFSWLGSAALTLVMNICTRLGWTKYLAYRVLKLASPRMATNLLPTGWAKLHDEVKIYAGYFRFVVPLTLVAARGIIYGDIVLEGPKAPAFNTSAACALVVLLALEIVEDKVVVNELLPMSPVSTEMLEADLPRNNANPARLISVERRPGVGRPVTGDGVWRVGEVNEQGNRCASSLDAVLPHKPGEEMIGHCHSLGSRRTSLRSRVRRLLGQERAVIPALALHGLREMPFMAQLTALGITCEVTLSFINATLSPSFLRGLCDATPDFHPIVMLWWTLPLEC</sequence>
<reference evidence="2" key="1">
    <citation type="submission" date="2021-02" db="EMBL/GenBank/DDBJ databases">
        <authorList>
            <person name="Dougan E. K."/>
            <person name="Rhodes N."/>
            <person name="Thang M."/>
            <person name="Chan C."/>
        </authorList>
    </citation>
    <scope>NUCLEOTIDE SEQUENCE</scope>
</reference>
<evidence type="ECO:0000256" key="1">
    <source>
        <dbReference type="SAM" id="Phobius"/>
    </source>
</evidence>
<feature type="transmembrane region" description="Helical" evidence="1">
    <location>
        <begin position="365"/>
        <end position="385"/>
    </location>
</feature>
<keyword evidence="3" id="KW-1185">Reference proteome</keyword>
<feature type="transmembrane region" description="Helical" evidence="1">
    <location>
        <begin position="288"/>
        <end position="316"/>
    </location>
</feature>
<dbReference type="EMBL" id="CAJNDS010002601">
    <property type="protein sequence ID" value="CAE7540369.1"/>
    <property type="molecule type" value="Genomic_DNA"/>
</dbReference>
<evidence type="ECO:0000313" key="2">
    <source>
        <dbReference type="EMBL" id="CAE7540369.1"/>
    </source>
</evidence>
<accession>A0A812TTN8</accession>
<feature type="transmembrane region" description="Helical" evidence="1">
    <location>
        <begin position="196"/>
        <end position="215"/>
    </location>
</feature>
<name>A0A812TTN8_9DINO</name>
<keyword evidence="1" id="KW-1133">Transmembrane helix</keyword>
<feature type="transmembrane region" description="Helical" evidence="1">
    <location>
        <begin position="257"/>
        <end position="276"/>
    </location>
</feature>
<organism evidence="2 3">
    <name type="scientific">Symbiodinium natans</name>
    <dbReference type="NCBI Taxonomy" id="878477"/>
    <lineage>
        <taxon>Eukaryota</taxon>
        <taxon>Sar</taxon>
        <taxon>Alveolata</taxon>
        <taxon>Dinophyceae</taxon>
        <taxon>Suessiales</taxon>
        <taxon>Symbiodiniaceae</taxon>
        <taxon>Symbiodinium</taxon>
    </lineage>
</organism>
<feature type="transmembrane region" description="Helical" evidence="1">
    <location>
        <begin position="397"/>
        <end position="417"/>
    </location>
</feature>
<evidence type="ECO:0000313" key="3">
    <source>
        <dbReference type="Proteomes" id="UP000604046"/>
    </source>
</evidence>
<feature type="transmembrane region" description="Helical" evidence="1">
    <location>
        <begin position="227"/>
        <end position="245"/>
    </location>
</feature>